<dbReference type="RefSeq" id="WP_160345646.1">
    <property type="nucleotide sequence ID" value="NZ_WSRR01000009.1"/>
</dbReference>
<dbReference type="Pfam" id="PF21983">
    <property type="entry name" value="NikA-like"/>
    <property type="match status" value="1"/>
</dbReference>
<protein>
    <recommendedName>
        <fullName evidence="3">CopG family transcriptional regulator</fullName>
    </recommendedName>
</protein>
<sequence length="136" mass="14954">MERHPKQIHVRMSEAEIGRAKRLAADAGMTLSDLIRALLQLPATSVSEGGRLIVIDRTTAAKLTREMRRWGHHYNQATHALNAIAYYLRANDMDVPDVLEELDRASGKLAAMQPGVEALRQSVEDVTGSVIAALGR</sequence>
<dbReference type="AlphaFoldDB" id="A0A6N8JMS6"/>
<organism evidence="1 2">
    <name type="scientific">Adlercreutzia mucosicola</name>
    <dbReference type="NCBI Taxonomy" id="580026"/>
    <lineage>
        <taxon>Bacteria</taxon>
        <taxon>Bacillati</taxon>
        <taxon>Actinomycetota</taxon>
        <taxon>Coriobacteriia</taxon>
        <taxon>Eggerthellales</taxon>
        <taxon>Eggerthellaceae</taxon>
        <taxon>Adlercreutzia</taxon>
    </lineage>
</organism>
<dbReference type="InterPro" id="IPR053842">
    <property type="entry name" value="NikA-like"/>
</dbReference>
<proteinExistence type="predicted"/>
<dbReference type="Proteomes" id="UP000463388">
    <property type="component" value="Unassembled WGS sequence"/>
</dbReference>
<evidence type="ECO:0000313" key="1">
    <source>
        <dbReference type="EMBL" id="MVX60872.1"/>
    </source>
</evidence>
<name>A0A6N8JMS6_9ACTN</name>
<evidence type="ECO:0008006" key="3">
    <source>
        <dbReference type="Google" id="ProtNLM"/>
    </source>
</evidence>
<comment type="caution">
    <text evidence="1">The sequence shown here is derived from an EMBL/GenBank/DDBJ whole genome shotgun (WGS) entry which is preliminary data.</text>
</comment>
<keyword evidence="2" id="KW-1185">Reference proteome</keyword>
<evidence type="ECO:0000313" key="2">
    <source>
        <dbReference type="Proteomes" id="UP000463388"/>
    </source>
</evidence>
<reference evidence="1 2" key="1">
    <citation type="submission" date="2019-12" db="EMBL/GenBank/DDBJ databases">
        <title>Microbes associate with the intestines of laboratory mice.</title>
        <authorList>
            <person name="Navarre W."/>
            <person name="Wong E."/>
        </authorList>
    </citation>
    <scope>NUCLEOTIDE SEQUENCE [LARGE SCALE GENOMIC DNA]</scope>
    <source>
        <strain evidence="1 2">NM66_B29</strain>
    </source>
</reference>
<dbReference type="OrthoDB" id="3191612at2"/>
<dbReference type="EMBL" id="WSRR01000009">
    <property type="protein sequence ID" value="MVX60872.1"/>
    <property type="molecule type" value="Genomic_DNA"/>
</dbReference>
<accession>A0A6N8JMS6</accession>
<gene>
    <name evidence="1" type="ORF">GKZ27_05290</name>
</gene>